<proteinExistence type="predicted"/>
<dbReference type="InterPro" id="IPR052160">
    <property type="entry name" value="Gypsy_RT_Integrase-like"/>
</dbReference>
<dbReference type="Proteomes" id="UP001289374">
    <property type="component" value="Unassembled WGS sequence"/>
</dbReference>
<evidence type="ECO:0000313" key="1">
    <source>
        <dbReference type="EMBL" id="KAK4390529.1"/>
    </source>
</evidence>
<gene>
    <name evidence="1" type="ORF">Sango_2116200</name>
</gene>
<protein>
    <submittedName>
        <fullName evidence="1">Uncharacterized protein</fullName>
    </submittedName>
</protein>
<keyword evidence="2" id="KW-1185">Reference proteome</keyword>
<evidence type="ECO:0000313" key="2">
    <source>
        <dbReference type="Proteomes" id="UP001289374"/>
    </source>
</evidence>
<reference evidence="1" key="1">
    <citation type="submission" date="2020-06" db="EMBL/GenBank/DDBJ databases">
        <authorList>
            <person name="Li T."/>
            <person name="Hu X."/>
            <person name="Zhang T."/>
            <person name="Song X."/>
            <person name="Zhang H."/>
            <person name="Dai N."/>
            <person name="Sheng W."/>
            <person name="Hou X."/>
            <person name="Wei L."/>
        </authorList>
    </citation>
    <scope>NUCLEOTIDE SEQUENCE</scope>
    <source>
        <strain evidence="1">K16</strain>
        <tissue evidence="1">Leaf</tissue>
    </source>
</reference>
<organism evidence="1 2">
    <name type="scientific">Sesamum angolense</name>
    <dbReference type="NCBI Taxonomy" id="2727404"/>
    <lineage>
        <taxon>Eukaryota</taxon>
        <taxon>Viridiplantae</taxon>
        <taxon>Streptophyta</taxon>
        <taxon>Embryophyta</taxon>
        <taxon>Tracheophyta</taxon>
        <taxon>Spermatophyta</taxon>
        <taxon>Magnoliopsida</taxon>
        <taxon>eudicotyledons</taxon>
        <taxon>Gunneridae</taxon>
        <taxon>Pentapetalae</taxon>
        <taxon>asterids</taxon>
        <taxon>lamiids</taxon>
        <taxon>Lamiales</taxon>
        <taxon>Pedaliaceae</taxon>
        <taxon>Sesamum</taxon>
    </lineage>
</organism>
<dbReference type="PANTHER" id="PTHR47266">
    <property type="entry name" value="ENDONUCLEASE-RELATED"/>
    <property type="match status" value="1"/>
</dbReference>
<reference evidence="1" key="2">
    <citation type="journal article" date="2024" name="Plant">
        <title>Genomic evolution and insights into agronomic trait innovations of Sesamum species.</title>
        <authorList>
            <person name="Miao H."/>
            <person name="Wang L."/>
            <person name="Qu L."/>
            <person name="Liu H."/>
            <person name="Sun Y."/>
            <person name="Le M."/>
            <person name="Wang Q."/>
            <person name="Wei S."/>
            <person name="Zheng Y."/>
            <person name="Lin W."/>
            <person name="Duan Y."/>
            <person name="Cao H."/>
            <person name="Xiong S."/>
            <person name="Wang X."/>
            <person name="Wei L."/>
            <person name="Li C."/>
            <person name="Ma Q."/>
            <person name="Ju M."/>
            <person name="Zhao R."/>
            <person name="Li G."/>
            <person name="Mu C."/>
            <person name="Tian Q."/>
            <person name="Mei H."/>
            <person name="Zhang T."/>
            <person name="Gao T."/>
            <person name="Zhang H."/>
        </authorList>
    </citation>
    <scope>NUCLEOTIDE SEQUENCE</scope>
    <source>
        <strain evidence="1">K16</strain>
    </source>
</reference>
<dbReference type="EMBL" id="JACGWL010000012">
    <property type="protein sequence ID" value="KAK4390529.1"/>
    <property type="molecule type" value="Genomic_DNA"/>
</dbReference>
<accession>A0AAE2BM92</accession>
<name>A0AAE2BM92_9LAMI</name>
<sequence>MDDTLANLATTLALSKGETTNISMCNQWVLPSLDTSDHEDSNAITIATNDEENWRNTKHGKLTKRTGYYWPIMVKDWQEYAKKCESYQIHAIFIHQPPKPLHPIVASWAFDAWGLDIVELITPRKTTYHTYITNEKQVLSKWDDLYVVKETYTNGAYKLVDKDGLGLVR</sequence>
<dbReference type="AlphaFoldDB" id="A0AAE2BM92"/>
<comment type="caution">
    <text evidence="1">The sequence shown here is derived from an EMBL/GenBank/DDBJ whole genome shotgun (WGS) entry which is preliminary data.</text>
</comment>